<dbReference type="Proteomes" id="UP001302367">
    <property type="component" value="Chromosome 7"/>
</dbReference>
<evidence type="ECO:0000313" key="3">
    <source>
        <dbReference type="Proteomes" id="UP001302367"/>
    </source>
</evidence>
<reference evidence="2 3" key="1">
    <citation type="submission" date="2023-09" db="EMBL/GenBank/DDBJ databases">
        <title>Complete-Gapless Cercospora beticola genome.</title>
        <authorList>
            <person name="Wyatt N.A."/>
            <person name="Spanner R.E."/>
            <person name="Bolton M.D."/>
        </authorList>
    </citation>
    <scope>NUCLEOTIDE SEQUENCE [LARGE SCALE GENOMIC DNA]</scope>
    <source>
        <strain evidence="2">Cb09-40</strain>
    </source>
</reference>
<sequence length="424" mass="48210">MQEDLKRLLEIFAVQLEITQEGLRAVEDDFVGKLRYNLSRGSGSKHRLEKQSQTLQKSCSTLQESCNRLHNLRTSQSSYLWTSDVLKITHESVHNRPVELLPASDILVARGNYATKAAKVECEFVLENKRRENDVKLLCAKLSSEALRGLNGMLPVLGYRQPPYDEPDGTKVFQLIIELPKNVDRESLENRMLSHERPSLRERLVICLKTAEAVRSVHSLGLKHKSIRPRAILVLTSIDPGTEETKLSLQDWSLVHEISGATTQLGETQWQRAIYQHPQRQTQYAESAYEPKHDIYSLGISILQVLLWQPFIVETADVTDRICDLFETYGLARGDEDGITDLPERYRSITAKLISKPWATKEIWRDIAAGELQSRALTRLVTRCLDGDEQGGFREAVEVVRQLQALIKREDDGSNAASYTTFQN</sequence>
<organism evidence="2 3">
    <name type="scientific">Cercospora beticola</name>
    <name type="common">Sugarbeet leaf spot fungus</name>
    <dbReference type="NCBI Taxonomy" id="122368"/>
    <lineage>
        <taxon>Eukaryota</taxon>
        <taxon>Fungi</taxon>
        <taxon>Dikarya</taxon>
        <taxon>Ascomycota</taxon>
        <taxon>Pezizomycotina</taxon>
        <taxon>Dothideomycetes</taxon>
        <taxon>Dothideomycetidae</taxon>
        <taxon>Mycosphaerellales</taxon>
        <taxon>Mycosphaerellaceae</taxon>
        <taxon>Cercospora</taxon>
    </lineage>
</organism>
<evidence type="ECO:0000313" key="2">
    <source>
        <dbReference type="EMBL" id="WPB05711.1"/>
    </source>
</evidence>
<evidence type="ECO:0000259" key="1">
    <source>
        <dbReference type="PROSITE" id="PS50011"/>
    </source>
</evidence>
<name>A0ABZ0P1P4_CERBT</name>
<dbReference type="EMBL" id="CP134190">
    <property type="protein sequence ID" value="WPB05711.1"/>
    <property type="molecule type" value="Genomic_DNA"/>
</dbReference>
<protein>
    <recommendedName>
        <fullName evidence="1">Protein kinase domain-containing protein</fullName>
    </recommendedName>
</protein>
<feature type="domain" description="Protein kinase" evidence="1">
    <location>
        <begin position="34"/>
        <end position="407"/>
    </location>
</feature>
<dbReference type="GeneID" id="90644652"/>
<dbReference type="RefSeq" id="XP_065459361.1">
    <property type="nucleotide sequence ID" value="XM_065603289.1"/>
</dbReference>
<accession>A0ABZ0P1P4</accession>
<dbReference type="PROSITE" id="PS50011">
    <property type="entry name" value="PROTEIN_KINASE_DOM"/>
    <property type="match status" value="1"/>
</dbReference>
<dbReference type="InterPro" id="IPR011009">
    <property type="entry name" value="Kinase-like_dom_sf"/>
</dbReference>
<dbReference type="PANTHER" id="PTHR37542">
    <property type="entry name" value="HELO DOMAIN-CONTAINING PROTEIN-RELATED"/>
    <property type="match status" value="1"/>
</dbReference>
<keyword evidence="3" id="KW-1185">Reference proteome</keyword>
<proteinExistence type="predicted"/>
<dbReference type="Gene3D" id="1.10.510.10">
    <property type="entry name" value="Transferase(Phosphotransferase) domain 1"/>
    <property type="match status" value="1"/>
</dbReference>
<gene>
    <name evidence="2" type="ORF">RHO25_010365</name>
</gene>
<dbReference type="InterPro" id="IPR000719">
    <property type="entry name" value="Prot_kinase_dom"/>
</dbReference>
<dbReference type="PANTHER" id="PTHR37542:SF3">
    <property type="entry name" value="PRION-INHIBITION AND PROPAGATION HELO DOMAIN-CONTAINING PROTEIN"/>
    <property type="match status" value="1"/>
</dbReference>
<dbReference type="SUPFAM" id="SSF56112">
    <property type="entry name" value="Protein kinase-like (PK-like)"/>
    <property type="match status" value="1"/>
</dbReference>